<keyword evidence="2 6" id="KW-0889">Transcription antitermination</keyword>
<keyword evidence="4 6" id="KW-0805">Transcription regulation</keyword>
<dbReference type="Pfam" id="PF01029">
    <property type="entry name" value="NusB"/>
    <property type="match status" value="1"/>
</dbReference>
<dbReference type="InterPro" id="IPR006027">
    <property type="entry name" value="NusB_RsmB_TIM44"/>
</dbReference>
<dbReference type="InterPro" id="IPR011605">
    <property type="entry name" value="NusB_fam"/>
</dbReference>
<evidence type="ECO:0000313" key="8">
    <source>
        <dbReference type="EMBL" id="MST32869.1"/>
    </source>
</evidence>
<dbReference type="Gene3D" id="1.10.940.10">
    <property type="entry name" value="NusB-like"/>
    <property type="match status" value="1"/>
</dbReference>
<protein>
    <recommendedName>
        <fullName evidence="6">Transcription antitermination protein NusB</fullName>
    </recommendedName>
    <alternativeName>
        <fullName evidence="6">Antitermination factor NusB</fullName>
    </alternativeName>
</protein>
<name>A0ABW9QT42_9ACTN</name>
<evidence type="ECO:0000313" key="9">
    <source>
        <dbReference type="Proteomes" id="UP000437736"/>
    </source>
</evidence>
<proteinExistence type="inferred from homology"/>
<evidence type="ECO:0000256" key="3">
    <source>
        <dbReference type="ARBA" id="ARBA00022884"/>
    </source>
</evidence>
<evidence type="ECO:0000259" key="7">
    <source>
        <dbReference type="Pfam" id="PF01029"/>
    </source>
</evidence>
<evidence type="ECO:0000256" key="1">
    <source>
        <dbReference type="ARBA" id="ARBA00005952"/>
    </source>
</evidence>
<dbReference type="InterPro" id="IPR035926">
    <property type="entry name" value="NusB-like_sf"/>
</dbReference>
<comment type="caution">
    <text evidence="8">The sequence shown here is derived from an EMBL/GenBank/DDBJ whole genome shotgun (WGS) entry which is preliminary data.</text>
</comment>
<keyword evidence="5 6" id="KW-0804">Transcription</keyword>
<dbReference type="NCBIfam" id="TIGR01951">
    <property type="entry name" value="nusB"/>
    <property type="match status" value="1"/>
</dbReference>
<evidence type="ECO:0000256" key="5">
    <source>
        <dbReference type="ARBA" id="ARBA00023163"/>
    </source>
</evidence>
<keyword evidence="9" id="KW-1185">Reference proteome</keyword>
<evidence type="ECO:0000256" key="2">
    <source>
        <dbReference type="ARBA" id="ARBA00022814"/>
    </source>
</evidence>
<dbReference type="SUPFAM" id="SSF48013">
    <property type="entry name" value="NusB-like"/>
    <property type="match status" value="1"/>
</dbReference>
<dbReference type="HAMAP" id="MF_00073">
    <property type="entry name" value="NusB"/>
    <property type="match status" value="1"/>
</dbReference>
<dbReference type="EMBL" id="WJHE01000415">
    <property type="protein sequence ID" value="MST32869.1"/>
    <property type="molecule type" value="Genomic_DNA"/>
</dbReference>
<comment type="similarity">
    <text evidence="1 6">Belongs to the NusB family.</text>
</comment>
<evidence type="ECO:0000256" key="4">
    <source>
        <dbReference type="ARBA" id="ARBA00023015"/>
    </source>
</evidence>
<organism evidence="8 9">
    <name type="scientific">Acidiferrimicrobium australe</name>
    <dbReference type="NCBI Taxonomy" id="2664430"/>
    <lineage>
        <taxon>Bacteria</taxon>
        <taxon>Bacillati</taxon>
        <taxon>Actinomycetota</taxon>
        <taxon>Acidimicrobiia</taxon>
        <taxon>Acidimicrobiales</taxon>
        <taxon>Acidimicrobiaceae</taxon>
        <taxon>Acidiferrimicrobium</taxon>
    </lineage>
</organism>
<comment type="function">
    <text evidence="6">Involved in transcription antitermination. Required for transcription of ribosomal RNA (rRNA) genes. Binds specifically to the boxA antiterminator sequence of the ribosomal RNA (rrn) operons.</text>
</comment>
<dbReference type="PANTHER" id="PTHR11078:SF3">
    <property type="entry name" value="ANTITERMINATION NUSB DOMAIN-CONTAINING PROTEIN"/>
    <property type="match status" value="1"/>
</dbReference>
<keyword evidence="3 6" id="KW-0694">RNA-binding</keyword>
<dbReference type="Proteomes" id="UP000437736">
    <property type="component" value="Unassembled WGS sequence"/>
</dbReference>
<feature type="domain" description="NusB/RsmB/TIM44" evidence="7">
    <location>
        <begin position="8"/>
        <end position="127"/>
    </location>
</feature>
<evidence type="ECO:0000256" key="6">
    <source>
        <dbReference type="HAMAP-Rule" id="MF_00073"/>
    </source>
</evidence>
<sequence length="135" mass="14255">MAVAGVRRQARERALGLLYEAEVKEHAPSGVVADLPVTPDPYAVALVEGVEAHAAEIDRLLAAHAIGWSVDRMPAVDRSLLRLATFELLGRPDTPTGVVISEAVDLAKEYSTEESGRFINGVLSSVAGVLRPSAG</sequence>
<dbReference type="PANTHER" id="PTHR11078">
    <property type="entry name" value="N UTILIZATION SUBSTANCE PROTEIN B-RELATED"/>
    <property type="match status" value="1"/>
</dbReference>
<accession>A0ABW9QT42</accession>
<reference evidence="8 9" key="1">
    <citation type="submission" date="2019-11" db="EMBL/GenBank/DDBJ databases">
        <title>Acidiferrimicrobium australis gen. nov., sp. nov., an acidophilic and obligately heterotrophic, member of the Actinobacteria that catalyses dissimilatory oxido- reduction of iron isolated from metal-rich acidic water in Chile.</title>
        <authorList>
            <person name="Gonzalez D."/>
            <person name="Huber K."/>
            <person name="Hedrich S."/>
            <person name="Rojas-Villalobos C."/>
            <person name="Quatrini R."/>
            <person name="Dinamarca M.A."/>
            <person name="Schwarz A."/>
            <person name="Canales C."/>
            <person name="Nancucheo I."/>
        </authorList>
    </citation>
    <scope>NUCLEOTIDE SEQUENCE [LARGE SCALE GENOMIC DNA]</scope>
    <source>
        <strain evidence="8 9">USS-CCA1</strain>
    </source>
</reference>
<gene>
    <name evidence="6 8" type="primary">nusB</name>
    <name evidence="8" type="ORF">GHK86_09075</name>
</gene>